<keyword evidence="4" id="KW-0813">Transport</keyword>
<dbReference type="SMART" id="SM00762">
    <property type="entry name" value="Cog4"/>
    <property type="match status" value="1"/>
</dbReference>
<dbReference type="PROSITE" id="PS51900">
    <property type="entry name" value="CB"/>
    <property type="match status" value="1"/>
</dbReference>
<dbReference type="AlphaFoldDB" id="A0A507BLT0"/>
<dbReference type="PANTHER" id="PTHR24016:SF0">
    <property type="entry name" value="CONSERVED OLIGOMERIC GOLGI COMPLEX SUBUNIT 4"/>
    <property type="match status" value="1"/>
</dbReference>
<feature type="region of interest" description="Disordered" evidence="9">
    <location>
        <begin position="326"/>
        <end position="345"/>
    </location>
</feature>
<comment type="similarity">
    <text evidence="2">Belongs to the COG4 family.</text>
</comment>
<dbReference type="PANTHER" id="PTHR24016">
    <property type="entry name" value="CONSERVED OLIGOMERIC GOLGI COMPLEX SUBUNIT 4"/>
    <property type="match status" value="1"/>
</dbReference>
<organism evidence="11 12">
    <name type="scientific">Thyridium curvatum</name>
    <dbReference type="NCBI Taxonomy" id="1093900"/>
    <lineage>
        <taxon>Eukaryota</taxon>
        <taxon>Fungi</taxon>
        <taxon>Dikarya</taxon>
        <taxon>Ascomycota</taxon>
        <taxon>Pezizomycotina</taxon>
        <taxon>Sordariomycetes</taxon>
        <taxon>Sordariomycetidae</taxon>
        <taxon>Thyridiales</taxon>
        <taxon>Thyridiaceae</taxon>
        <taxon>Thyridium</taxon>
    </lineage>
</organism>
<dbReference type="FunCoup" id="A0A507BLT0">
    <property type="interactions" value="762"/>
</dbReference>
<comment type="caution">
    <text evidence="11">The sequence shown here is derived from an EMBL/GenBank/DDBJ whole genome shotgun (WGS) entry which is preliminary data.</text>
</comment>
<keyword evidence="6" id="KW-0333">Golgi apparatus</keyword>
<dbReference type="Pfam" id="PF20662">
    <property type="entry name" value="COG4_C"/>
    <property type="match status" value="1"/>
</dbReference>
<protein>
    <recommendedName>
        <fullName evidence="3">Conserved oligomeric Golgi complex subunit 4</fullName>
    </recommendedName>
    <alternativeName>
        <fullName evidence="8">Component of oligomeric Golgi complex 4</fullName>
    </alternativeName>
</protein>
<dbReference type="InterPro" id="IPR048684">
    <property type="entry name" value="COG4_C"/>
</dbReference>
<evidence type="ECO:0000256" key="7">
    <source>
        <dbReference type="ARBA" id="ARBA00023136"/>
    </source>
</evidence>
<evidence type="ECO:0000313" key="11">
    <source>
        <dbReference type="EMBL" id="TPX17660.1"/>
    </source>
</evidence>
<dbReference type="EMBL" id="SKBQ01000132">
    <property type="protein sequence ID" value="TPX17660.1"/>
    <property type="molecule type" value="Genomic_DNA"/>
</dbReference>
<evidence type="ECO:0000259" key="10">
    <source>
        <dbReference type="PROSITE" id="PS51900"/>
    </source>
</evidence>
<evidence type="ECO:0000256" key="1">
    <source>
        <dbReference type="ARBA" id="ARBA00004395"/>
    </source>
</evidence>
<keyword evidence="7" id="KW-0472">Membrane</keyword>
<evidence type="ECO:0000313" key="12">
    <source>
        <dbReference type="Proteomes" id="UP000319257"/>
    </source>
</evidence>
<sequence length="776" mass="86679">MEIRDVSTREEVEAALQRLHNHEASLTRRLETVRSSLAELDCHLGKLDSLRANLGSLVIATRTIANATLSNAASTVAKFSSRIDRLDLEERRVDETLEVVELVAELKACVHGVVGSMGAPQDWDSAARYLSRTAKIPEEIIRGGFSAAVVPSTEVPDPPWDTLQEAKHSLCRLFVREFQRAVRDGDEAKVTRYFKLFPLIGMRDVGLDIYGRHICQAVAERGRKELEGTKSGQVAPLFYSNALTKLFRHIVHIIEIHGPLVEHCYGSGQMVKVIERLQDEADIQGGMILDAWSEAEDINRRLTSIKSYPFSFLLKSFLVENRAVPRTHSPASNDTSQDKDYSPATDAKDVDRLLGEMATMLTAWSHYMQYVASKCKTTSESSEGGHSPIPTILLCSKLYRKTDEILATPFKAMTTFFLRRSIEKSFELNEFPSISLKSPVDTSSPLIITAVDDVVFIVDTIIRRIISTSHIAVATSLIPVISRVLETDFVGIIHHKMSEEAYPRAPTSRGNPPETKIIMFIVLMNSLDAANDYLLRIVNRFFSTSNSPADGSSMRSIPPPDCPLGGAFTDSRDLASVAAALRTLVSSFRSRTTELLASASQALFTHAVKPRLRSAVSDAFRDSNYGTEEEMTGPEDEDEQQEASSVTSRFEQGWEQCMRPLHRVMTSQCYTALLALAAAHLAQALEKRFWNHTKRISELGLIRLERDYSGIIGVVARRDYSARQAFVRVSQMLVIVNLEDDEWEELKHAGERGHSDQGVVWVLDQEERVALRKIVK</sequence>
<feature type="compositionally biased region" description="Acidic residues" evidence="9">
    <location>
        <begin position="627"/>
        <end position="641"/>
    </location>
</feature>
<dbReference type="STRING" id="1093900.A0A507BLT0"/>
<dbReference type="Pfam" id="PF20663">
    <property type="entry name" value="COG4_N"/>
    <property type="match status" value="1"/>
</dbReference>
<dbReference type="Gene3D" id="1.20.58.1970">
    <property type="match status" value="1"/>
</dbReference>
<dbReference type="InParanoid" id="A0A507BLT0"/>
<evidence type="ECO:0000256" key="6">
    <source>
        <dbReference type="ARBA" id="ARBA00023034"/>
    </source>
</evidence>
<dbReference type="InterPro" id="IPR048680">
    <property type="entry name" value="COG4_N"/>
</dbReference>
<name>A0A507BLT0_9PEZI</name>
<evidence type="ECO:0000256" key="9">
    <source>
        <dbReference type="SAM" id="MobiDB-lite"/>
    </source>
</evidence>
<evidence type="ECO:0000256" key="3">
    <source>
        <dbReference type="ARBA" id="ARBA00020975"/>
    </source>
</evidence>
<dbReference type="Proteomes" id="UP000319257">
    <property type="component" value="Unassembled WGS sequence"/>
</dbReference>
<feature type="domain" description="Core-binding (CB)" evidence="10">
    <location>
        <begin position="1"/>
        <end position="41"/>
    </location>
</feature>
<evidence type="ECO:0000256" key="4">
    <source>
        <dbReference type="ARBA" id="ARBA00022448"/>
    </source>
</evidence>
<dbReference type="GO" id="GO:0015031">
    <property type="term" value="P:protein transport"/>
    <property type="evidence" value="ECO:0007669"/>
    <property type="project" value="UniProtKB-KW"/>
</dbReference>
<dbReference type="GeneID" id="41979486"/>
<evidence type="ECO:0000256" key="2">
    <source>
        <dbReference type="ARBA" id="ARBA00009215"/>
    </source>
</evidence>
<dbReference type="RefSeq" id="XP_030999371.1">
    <property type="nucleotide sequence ID" value="XM_031134835.1"/>
</dbReference>
<accession>A0A507BLT0</accession>
<feature type="region of interest" description="Disordered" evidence="9">
    <location>
        <begin position="623"/>
        <end position="649"/>
    </location>
</feature>
<dbReference type="GO" id="GO:0000139">
    <property type="term" value="C:Golgi membrane"/>
    <property type="evidence" value="ECO:0007669"/>
    <property type="project" value="UniProtKB-SubCell"/>
</dbReference>
<dbReference type="InterPro" id="IPR013167">
    <property type="entry name" value="COG4_M"/>
</dbReference>
<dbReference type="Pfam" id="PF08318">
    <property type="entry name" value="COG4_m"/>
    <property type="match status" value="1"/>
</dbReference>
<proteinExistence type="inferred from homology"/>
<dbReference type="InterPro" id="IPR044068">
    <property type="entry name" value="CB"/>
</dbReference>
<gene>
    <name evidence="11" type="ORF">E0L32_012039</name>
</gene>
<dbReference type="InterPro" id="IPR048682">
    <property type="entry name" value="COG4"/>
</dbReference>
<comment type="subcellular location">
    <subcellularLocation>
        <location evidence="1">Golgi apparatus membrane</location>
        <topology evidence="1">Peripheral membrane protein</topology>
    </subcellularLocation>
</comment>
<evidence type="ECO:0000256" key="5">
    <source>
        <dbReference type="ARBA" id="ARBA00022927"/>
    </source>
</evidence>
<keyword evidence="5" id="KW-0653">Protein transport</keyword>
<keyword evidence="12" id="KW-1185">Reference proteome</keyword>
<dbReference type="OrthoDB" id="47059at2759"/>
<evidence type="ECO:0000256" key="8">
    <source>
        <dbReference type="ARBA" id="ARBA00031340"/>
    </source>
</evidence>
<feature type="compositionally biased region" description="Basic and acidic residues" evidence="9">
    <location>
        <begin position="336"/>
        <end position="345"/>
    </location>
</feature>
<reference evidence="11 12" key="1">
    <citation type="submission" date="2019-06" db="EMBL/GenBank/DDBJ databases">
        <title>Draft genome sequence of the filamentous fungus Phialemoniopsis curvata isolated from diesel fuel.</title>
        <authorList>
            <person name="Varaljay V.A."/>
            <person name="Lyon W.J."/>
            <person name="Crouch A.L."/>
            <person name="Drake C.E."/>
            <person name="Hollomon J.M."/>
            <person name="Nadeau L.J."/>
            <person name="Nunn H.S."/>
            <person name="Stevenson B.S."/>
            <person name="Bojanowski C.L."/>
            <person name="Crookes-Goodson W.J."/>
        </authorList>
    </citation>
    <scope>NUCLEOTIDE SEQUENCE [LARGE SCALE GENOMIC DNA]</scope>
    <source>
        <strain evidence="11 12">D216</strain>
    </source>
</reference>